<evidence type="ECO:0000256" key="1">
    <source>
        <dbReference type="ARBA" id="ARBA00009437"/>
    </source>
</evidence>
<name>A9HQU1_GLUDA</name>
<dbReference type="EMBL" id="AM889285">
    <property type="protein sequence ID" value="CAP56794.1"/>
    <property type="molecule type" value="Genomic_DNA"/>
</dbReference>
<dbReference type="SUPFAM" id="SSF53850">
    <property type="entry name" value="Periplasmic binding protein-like II"/>
    <property type="match status" value="1"/>
</dbReference>
<reference evidence="6 7" key="1">
    <citation type="journal article" date="2009" name="BMC Genomics">
        <title>Complete genome sequence of the sugarcane nitrogen-fixing endophyte Gluconacetobacter diazotrophicus Pal5.</title>
        <authorList>
            <person name="Bertalan M."/>
            <person name="Albano R."/>
            <person name="Padua V."/>
            <person name="Rouws L."/>
            <person name="Rojas C."/>
            <person name="Hemerly A."/>
            <person name="Teixeira K."/>
            <person name="Schwab S."/>
            <person name="Araujo J."/>
            <person name="Oliveira A."/>
            <person name="Franca L."/>
            <person name="Magalhaes V."/>
            <person name="Alqueres S."/>
            <person name="Cardoso A."/>
            <person name="Almeida W."/>
            <person name="Loureiro M.M."/>
            <person name="Nogueira E."/>
            <person name="Cidade D."/>
            <person name="Oliveira D."/>
            <person name="Simao T."/>
            <person name="Macedo J."/>
            <person name="Valadao A."/>
            <person name="Dreschsel M."/>
            <person name="Freitas F."/>
            <person name="Vidal M."/>
            <person name="Guedes H."/>
            <person name="Rodrigues E."/>
            <person name="Meneses C."/>
            <person name="Brioso P."/>
            <person name="Pozzer L."/>
            <person name="Figueiredo D."/>
            <person name="Montano H."/>
            <person name="Junior J."/>
            <person name="Filho G."/>
            <person name="Flores V."/>
            <person name="Ferreira B."/>
            <person name="Branco A."/>
            <person name="Gonzalez P."/>
            <person name="Guillobel H."/>
            <person name="Lemos M."/>
            <person name="Seibel L."/>
            <person name="Macedo J."/>
            <person name="Alves-Ferreira M."/>
            <person name="Sachetto-Martins G."/>
            <person name="Coelho A."/>
            <person name="Santos E."/>
            <person name="Amaral G."/>
            <person name="Neves A."/>
            <person name="Pacheco A.B."/>
            <person name="Carvalho D."/>
            <person name="Lery L."/>
            <person name="Bisch P."/>
            <person name="Rossle S.C."/>
            <person name="Urmenyi T."/>
            <person name="Kruger W.V."/>
            <person name="Martins O."/>
            <person name="Baldani J.I."/>
            <person name="Ferreira P.C."/>
        </authorList>
    </citation>
    <scope>NUCLEOTIDE SEQUENCE [LARGE SCALE GENOMIC DNA]</scope>
    <source>
        <strain evidence="7">ATCC 49037 / DSM 5601 / CCUG 37298 / CIP 103539 / LMG 7603 / PAl5</strain>
    </source>
</reference>
<evidence type="ECO:0000256" key="2">
    <source>
        <dbReference type="ARBA" id="ARBA00023015"/>
    </source>
</evidence>
<dbReference type="SUPFAM" id="SSF46785">
    <property type="entry name" value="Winged helix' DNA-binding domain"/>
    <property type="match status" value="1"/>
</dbReference>
<dbReference type="InterPro" id="IPR036388">
    <property type="entry name" value="WH-like_DNA-bd_sf"/>
</dbReference>
<dbReference type="Gene3D" id="1.10.10.10">
    <property type="entry name" value="Winged helix-like DNA-binding domain superfamily/Winged helix DNA-binding domain"/>
    <property type="match status" value="1"/>
</dbReference>
<dbReference type="Pfam" id="PF03466">
    <property type="entry name" value="LysR_substrate"/>
    <property type="match status" value="1"/>
</dbReference>
<proteinExistence type="inferred from homology"/>
<dbReference type="GO" id="GO:0003700">
    <property type="term" value="F:DNA-binding transcription factor activity"/>
    <property type="evidence" value="ECO:0007669"/>
    <property type="project" value="InterPro"/>
</dbReference>
<sequence length="352" mass="39288">MLLIKKERFRRDWTVSYVTCRSAPPLGMIFLPRVYEFRPSHPVLSNASLIASALGGRMSYLSQLRTFVDVCRWGSISKAAVRLGISQATASAHVQAIEALYGKRLLVRGPSGIEATSAAEDLVERIANHLDALEMEIGSRMSQNSSQTVRWVDLLIQDDLFDESLMPFLRSLTATLPRLRLLNGSERACVERLHHGTIDIAIVLLPHKLPGYETIHVKSLDYAYLILKNGRTSVIDIMSADFDLNASPLIVYDGIRADVMHALTQRHPMDPLATMIEVDSARAAHSLVASGLGWSLLPTSYCEQENRNDSASLSQVNFQRDVFFLWNIKSTRRDGMAKLKRTLVQLLSGNAR</sequence>
<dbReference type="Gene3D" id="3.40.190.10">
    <property type="entry name" value="Periplasmic binding protein-like II"/>
    <property type="match status" value="2"/>
</dbReference>
<dbReference type="KEGG" id="gdi:GDI2851"/>
<keyword evidence="2" id="KW-0805">Transcription regulation</keyword>
<dbReference type="InterPro" id="IPR036390">
    <property type="entry name" value="WH_DNA-bd_sf"/>
</dbReference>
<evidence type="ECO:0000256" key="4">
    <source>
        <dbReference type="ARBA" id="ARBA00023163"/>
    </source>
</evidence>
<dbReference type="Proteomes" id="UP000001176">
    <property type="component" value="Chromosome"/>
</dbReference>
<gene>
    <name evidence="6" type="primary">LysR</name>
    <name evidence="6" type="ordered locus">GDI2851</name>
</gene>
<comment type="similarity">
    <text evidence="1">Belongs to the LysR transcriptional regulatory family.</text>
</comment>
<keyword evidence="4" id="KW-0804">Transcription</keyword>
<accession>A9HQU1</accession>
<evidence type="ECO:0000313" key="7">
    <source>
        <dbReference type="Proteomes" id="UP000001176"/>
    </source>
</evidence>
<dbReference type="AlphaFoldDB" id="A9HQU1"/>
<keyword evidence="7" id="KW-1185">Reference proteome</keyword>
<dbReference type="InterPro" id="IPR005119">
    <property type="entry name" value="LysR_subst-bd"/>
</dbReference>
<evidence type="ECO:0000256" key="3">
    <source>
        <dbReference type="ARBA" id="ARBA00023125"/>
    </source>
</evidence>
<keyword evidence="3" id="KW-0238">DNA-binding</keyword>
<dbReference type="InterPro" id="IPR000847">
    <property type="entry name" value="LysR_HTH_N"/>
</dbReference>
<dbReference type="PROSITE" id="PS50931">
    <property type="entry name" value="HTH_LYSR"/>
    <property type="match status" value="1"/>
</dbReference>
<dbReference type="GO" id="GO:0000976">
    <property type="term" value="F:transcription cis-regulatory region binding"/>
    <property type="evidence" value="ECO:0007669"/>
    <property type="project" value="TreeGrafter"/>
</dbReference>
<organism evidence="6 7">
    <name type="scientific">Gluconacetobacter diazotrophicus (strain ATCC 49037 / DSM 5601 / CCUG 37298 / CIP 103539 / LMG 7603 / PAl5)</name>
    <dbReference type="NCBI Taxonomy" id="272568"/>
    <lineage>
        <taxon>Bacteria</taxon>
        <taxon>Pseudomonadati</taxon>
        <taxon>Pseudomonadota</taxon>
        <taxon>Alphaproteobacteria</taxon>
        <taxon>Acetobacterales</taxon>
        <taxon>Acetobacteraceae</taxon>
        <taxon>Gluconacetobacter</taxon>
    </lineage>
</organism>
<protein>
    <submittedName>
        <fullName evidence="6">Putative transcriptional regulator, LysR family</fullName>
    </submittedName>
</protein>
<dbReference type="Pfam" id="PF00126">
    <property type="entry name" value="HTH_1"/>
    <property type="match status" value="1"/>
</dbReference>
<dbReference type="PANTHER" id="PTHR30126">
    <property type="entry name" value="HTH-TYPE TRANSCRIPTIONAL REGULATOR"/>
    <property type="match status" value="1"/>
</dbReference>
<feature type="domain" description="HTH lysR-type" evidence="5">
    <location>
        <begin position="61"/>
        <end position="116"/>
    </location>
</feature>
<dbReference type="PANTHER" id="PTHR30126:SF39">
    <property type="entry name" value="HTH-TYPE TRANSCRIPTIONAL REGULATOR CYSL"/>
    <property type="match status" value="1"/>
</dbReference>
<evidence type="ECO:0000313" key="6">
    <source>
        <dbReference type="EMBL" id="CAP56794.1"/>
    </source>
</evidence>
<evidence type="ECO:0000259" key="5">
    <source>
        <dbReference type="PROSITE" id="PS50931"/>
    </source>
</evidence>
<dbReference type="CDD" id="cd05466">
    <property type="entry name" value="PBP2_LTTR_substrate"/>
    <property type="match status" value="1"/>
</dbReference>